<comment type="similarity">
    <text evidence="2">Belongs to the peptidase S1C family.</text>
</comment>
<dbReference type="InterPro" id="IPR001940">
    <property type="entry name" value="Peptidase_S1C"/>
</dbReference>
<dbReference type="GO" id="GO:0004252">
    <property type="term" value="F:serine-type endopeptidase activity"/>
    <property type="evidence" value="ECO:0007669"/>
    <property type="project" value="InterPro"/>
</dbReference>
<evidence type="ECO:0000259" key="12">
    <source>
        <dbReference type="PROSITE" id="PS50106"/>
    </source>
</evidence>
<keyword evidence="7" id="KW-0378">Hydrolase</keyword>
<name>A0A4R8IQ47_9GAMM</name>
<evidence type="ECO:0000256" key="6">
    <source>
        <dbReference type="ARBA" id="ARBA00022764"/>
    </source>
</evidence>
<evidence type="ECO:0000256" key="7">
    <source>
        <dbReference type="ARBA" id="ARBA00022801"/>
    </source>
</evidence>
<dbReference type="PANTHER" id="PTHR22939">
    <property type="entry name" value="SERINE PROTEASE FAMILY S1C HTRA-RELATED"/>
    <property type="match status" value="1"/>
</dbReference>
<dbReference type="InterPro" id="IPR011782">
    <property type="entry name" value="Pept_S1C_Do"/>
</dbReference>
<dbReference type="Gene3D" id="2.30.42.10">
    <property type="match status" value="2"/>
</dbReference>
<organism evidence="13 14">
    <name type="scientific">Thiohalophilus thiocyanatoxydans</name>
    <dbReference type="NCBI Taxonomy" id="381308"/>
    <lineage>
        <taxon>Bacteria</taxon>
        <taxon>Pseudomonadati</taxon>
        <taxon>Pseudomonadota</taxon>
        <taxon>Gammaproteobacteria</taxon>
        <taxon>Thiohalomonadales</taxon>
        <taxon>Thiohalophilaceae</taxon>
        <taxon>Thiohalophilus</taxon>
    </lineage>
</organism>
<feature type="signal peptide" evidence="11">
    <location>
        <begin position="1"/>
        <end position="28"/>
    </location>
</feature>
<evidence type="ECO:0000256" key="1">
    <source>
        <dbReference type="ARBA" id="ARBA00004418"/>
    </source>
</evidence>
<dbReference type="FunFam" id="2.40.10.10:FF:000001">
    <property type="entry name" value="Periplasmic serine protease DegS"/>
    <property type="match status" value="1"/>
</dbReference>
<dbReference type="SUPFAM" id="SSF50494">
    <property type="entry name" value="Trypsin-like serine proteases"/>
    <property type="match status" value="1"/>
</dbReference>
<dbReference type="InterPro" id="IPR001478">
    <property type="entry name" value="PDZ"/>
</dbReference>
<evidence type="ECO:0000256" key="8">
    <source>
        <dbReference type="ARBA" id="ARBA00022825"/>
    </source>
</evidence>
<dbReference type="AlphaFoldDB" id="A0A4R8IQ47"/>
<protein>
    <submittedName>
        <fullName evidence="13">Serine protease Do/serine protease DegQ</fullName>
    </submittedName>
</protein>
<proteinExistence type="inferred from homology"/>
<evidence type="ECO:0000256" key="10">
    <source>
        <dbReference type="PIRSR" id="PIRSR611782-2"/>
    </source>
</evidence>
<dbReference type="Proteomes" id="UP000294914">
    <property type="component" value="Unassembled WGS sequence"/>
</dbReference>
<feature type="domain" description="PDZ" evidence="12">
    <location>
        <begin position="361"/>
        <end position="432"/>
    </location>
</feature>
<feature type="binding site" evidence="10">
    <location>
        <position position="112"/>
    </location>
    <ligand>
        <name>substrate</name>
    </ligand>
</feature>
<dbReference type="CDD" id="cd10839">
    <property type="entry name" value="cpPDZ1_DegP-like"/>
    <property type="match status" value="1"/>
</dbReference>
<dbReference type="PROSITE" id="PS50106">
    <property type="entry name" value="PDZ"/>
    <property type="match status" value="2"/>
</dbReference>
<reference evidence="13 14" key="1">
    <citation type="submission" date="2019-03" db="EMBL/GenBank/DDBJ databases">
        <title>Genomic Encyclopedia of Type Strains, Phase IV (KMG-IV): sequencing the most valuable type-strain genomes for metagenomic binning, comparative biology and taxonomic classification.</title>
        <authorList>
            <person name="Goeker M."/>
        </authorList>
    </citation>
    <scope>NUCLEOTIDE SEQUENCE [LARGE SCALE GENOMIC DNA]</scope>
    <source>
        <strain evidence="13 14">DSM 16326</strain>
    </source>
</reference>
<keyword evidence="6" id="KW-0574">Periplasm</keyword>
<dbReference type="PRINTS" id="PR00834">
    <property type="entry name" value="PROTEASES2C"/>
</dbReference>
<keyword evidence="14" id="KW-1185">Reference proteome</keyword>
<feature type="active site" description="Charge relay system" evidence="9">
    <location>
        <position position="216"/>
    </location>
</feature>
<feature type="domain" description="PDZ" evidence="12">
    <location>
        <begin position="260"/>
        <end position="351"/>
    </location>
</feature>
<dbReference type="GO" id="GO:0006508">
    <property type="term" value="P:proteolysis"/>
    <property type="evidence" value="ECO:0007669"/>
    <property type="project" value="UniProtKB-KW"/>
</dbReference>
<evidence type="ECO:0000313" key="14">
    <source>
        <dbReference type="Proteomes" id="UP000294914"/>
    </source>
</evidence>
<dbReference type="InterPro" id="IPR036034">
    <property type="entry name" value="PDZ_sf"/>
</dbReference>
<feature type="active site" description="Charge relay system" evidence="9">
    <location>
        <position position="142"/>
    </location>
</feature>
<dbReference type="PANTHER" id="PTHR22939:SF129">
    <property type="entry name" value="SERINE PROTEASE HTRA2, MITOCHONDRIAL"/>
    <property type="match status" value="1"/>
</dbReference>
<dbReference type="InterPro" id="IPR041489">
    <property type="entry name" value="PDZ_6"/>
</dbReference>
<sequence length="460" mass="49208">MRSLTTARSTRYVLYLLLGLLLAGNAVALPTHDSQGEELPSLAPMLDKVTPAVVNIATTGRVRVQGNPLLDDPFFRRFFDMPPDRPRERRTQSLGSGVIVDAEQGYILTNNHVIEHADQIQVTLRNGNSYEAELIGTDPDSDMAVIRIDADNLKAVPLADSDSLRVGDFVVAIGNPFGLGQTVTSGIVSALDRSGLGIQGYEDFIQTDASINPGNSGGALVNLNGELVGINNAIFSRSGGNIGIGFAIPVNMARQVMAQLVEHGEVRRGRLGAQAQDLTPELAQAFELKQGQGAVVTQVSPGSPADKAGLKAGDIVIEVDGKPVRDANSLRNAIGLLQVGSRVRLKVLRDGETTSLTATIEEPVSQGQGGEQLHAHLTGASFTDIGEDHRLHGRIEGVLVSEVEQGSPAWRAGLRPDDVIVSVNRQPVKDLTRMREVIGNSQQLLLNIRRGNGALFLYLR</sequence>
<gene>
    <name evidence="13" type="ORF">EDC23_2453</name>
</gene>
<dbReference type="RefSeq" id="WP_399359404.1">
    <property type="nucleotide sequence ID" value="NZ_SOQX01000007.1"/>
</dbReference>
<keyword evidence="8" id="KW-0720">Serine protease</keyword>
<dbReference type="NCBIfam" id="TIGR02037">
    <property type="entry name" value="degP_htrA_DO"/>
    <property type="match status" value="1"/>
</dbReference>
<evidence type="ECO:0000256" key="4">
    <source>
        <dbReference type="ARBA" id="ARBA00022729"/>
    </source>
</evidence>
<feature type="binding site" evidence="10">
    <location>
        <position position="142"/>
    </location>
    <ligand>
        <name>substrate</name>
    </ligand>
</feature>
<dbReference type="SUPFAM" id="SSF50156">
    <property type="entry name" value="PDZ domain-like"/>
    <property type="match status" value="2"/>
</dbReference>
<dbReference type="Pfam" id="PF13365">
    <property type="entry name" value="Trypsin_2"/>
    <property type="match status" value="1"/>
</dbReference>
<comment type="caution">
    <text evidence="13">The sequence shown here is derived from an EMBL/GenBank/DDBJ whole genome shotgun (WGS) entry which is preliminary data.</text>
</comment>
<dbReference type="SMART" id="SM00228">
    <property type="entry name" value="PDZ"/>
    <property type="match status" value="2"/>
</dbReference>
<evidence type="ECO:0000313" key="13">
    <source>
        <dbReference type="EMBL" id="TDX99666.1"/>
    </source>
</evidence>
<evidence type="ECO:0000256" key="5">
    <source>
        <dbReference type="ARBA" id="ARBA00022737"/>
    </source>
</evidence>
<evidence type="ECO:0000256" key="2">
    <source>
        <dbReference type="ARBA" id="ARBA00010541"/>
    </source>
</evidence>
<dbReference type="Gene3D" id="2.40.10.120">
    <property type="match status" value="1"/>
</dbReference>
<comment type="subcellular location">
    <subcellularLocation>
        <location evidence="1">Periplasm</location>
    </subcellularLocation>
</comment>
<keyword evidence="5" id="KW-0677">Repeat</keyword>
<evidence type="ECO:0000256" key="9">
    <source>
        <dbReference type="PIRSR" id="PIRSR611782-1"/>
    </source>
</evidence>
<keyword evidence="4 11" id="KW-0732">Signal</keyword>
<dbReference type="InterPro" id="IPR009003">
    <property type="entry name" value="Peptidase_S1_PA"/>
</dbReference>
<feature type="active site" description="Charge relay system" evidence="9">
    <location>
        <position position="112"/>
    </location>
</feature>
<keyword evidence="3 13" id="KW-0645">Protease</keyword>
<dbReference type="GO" id="GO:0042597">
    <property type="term" value="C:periplasmic space"/>
    <property type="evidence" value="ECO:0007669"/>
    <property type="project" value="UniProtKB-SubCell"/>
</dbReference>
<dbReference type="EMBL" id="SOQX01000007">
    <property type="protein sequence ID" value="TDX99666.1"/>
    <property type="molecule type" value="Genomic_DNA"/>
</dbReference>
<dbReference type="Pfam" id="PF13180">
    <property type="entry name" value="PDZ_2"/>
    <property type="match status" value="1"/>
</dbReference>
<dbReference type="Pfam" id="PF17820">
    <property type="entry name" value="PDZ_6"/>
    <property type="match status" value="1"/>
</dbReference>
<evidence type="ECO:0000256" key="3">
    <source>
        <dbReference type="ARBA" id="ARBA00022670"/>
    </source>
</evidence>
<accession>A0A4R8IQ47</accession>
<evidence type="ECO:0000256" key="11">
    <source>
        <dbReference type="SAM" id="SignalP"/>
    </source>
</evidence>
<feature type="binding site" evidence="10">
    <location>
        <begin position="214"/>
        <end position="216"/>
    </location>
    <ligand>
        <name>substrate</name>
    </ligand>
</feature>
<feature type="chain" id="PRO_5039362909" evidence="11">
    <location>
        <begin position="29"/>
        <end position="460"/>
    </location>
</feature>